<dbReference type="Proteomes" id="UP000195442">
    <property type="component" value="Unassembled WGS sequence"/>
</dbReference>
<proteinExistence type="predicted"/>
<evidence type="ECO:0000313" key="2">
    <source>
        <dbReference type="Proteomes" id="UP000195442"/>
    </source>
</evidence>
<dbReference type="EMBL" id="FUKJ01000350">
    <property type="protein sequence ID" value="SJM94618.1"/>
    <property type="molecule type" value="Genomic_DNA"/>
</dbReference>
<evidence type="ECO:0000313" key="1">
    <source>
        <dbReference type="EMBL" id="SJM94618.1"/>
    </source>
</evidence>
<gene>
    <name evidence="1" type="ORF">CRENPOLYSF2_4130006</name>
</gene>
<reference evidence="2" key="1">
    <citation type="submission" date="2017-02" db="EMBL/GenBank/DDBJ databases">
        <authorList>
            <person name="Daims H."/>
        </authorList>
    </citation>
    <scope>NUCLEOTIDE SEQUENCE [LARGE SCALE GENOMIC DNA]</scope>
</reference>
<accession>A0A1R4HEE6</accession>
<protein>
    <submittedName>
        <fullName evidence="1">Uncharacterized protein</fullName>
    </submittedName>
</protein>
<organism evidence="1 2">
    <name type="scientific">Crenothrix polyspora</name>
    <dbReference type="NCBI Taxonomy" id="360316"/>
    <lineage>
        <taxon>Bacteria</taxon>
        <taxon>Pseudomonadati</taxon>
        <taxon>Pseudomonadota</taxon>
        <taxon>Gammaproteobacteria</taxon>
        <taxon>Methylococcales</taxon>
        <taxon>Crenotrichaceae</taxon>
        <taxon>Crenothrix</taxon>
    </lineage>
</organism>
<dbReference type="AlphaFoldDB" id="A0A1R4HEE6"/>
<keyword evidence="2" id="KW-1185">Reference proteome</keyword>
<name>A0A1R4HEE6_9GAMM</name>
<sequence length="37" mass="4026">MQPAAKTFVLTIDVEIDAGKKWHTSNPASYEGVYSGI</sequence>